<evidence type="ECO:0000313" key="2">
    <source>
        <dbReference type="EMBL" id="TWT52247.1"/>
    </source>
</evidence>
<name>A0A5C5WNR6_9PLAN</name>
<organism evidence="2 3">
    <name type="scientific">Thalassoglobus neptunius</name>
    <dbReference type="NCBI Taxonomy" id="1938619"/>
    <lineage>
        <taxon>Bacteria</taxon>
        <taxon>Pseudomonadati</taxon>
        <taxon>Planctomycetota</taxon>
        <taxon>Planctomycetia</taxon>
        <taxon>Planctomycetales</taxon>
        <taxon>Planctomycetaceae</taxon>
        <taxon>Thalassoglobus</taxon>
    </lineage>
</organism>
<keyword evidence="1" id="KW-0732">Signal</keyword>
<evidence type="ECO:0000313" key="3">
    <source>
        <dbReference type="Proteomes" id="UP000317243"/>
    </source>
</evidence>
<reference evidence="2 3" key="1">
    <citation type="submission" date="2019-02" db="EMBL/GenBank/DDBJ databases">
        <title>Deep-cultivation of Planctomycetes and their phenomic and genomic characterization uncovers novel biology.</title>
        <authorList>
            <person name="Wiegand S."/>
            <person name="Jogler M."/>
            <person name="Boedeker C."/>
            <person name="Pinto D."/>
            <person name="Vollmers J."/>
            <person name="Rivas-Marin E."/>
            <person name="Kohn T."/>
            <person name="Peeters S.H."/>
            <person name="Heuer A."/>
            <person name="Rast P."/>
            <person name="Oberbeckmann S."/>
            <person name="Bunk B."/>
            <person name="Jeske O."/>
            <person name="Meyerdierks A."/>
            <person name="Storesund J.E."/>
            <person name="Kallscheuer N."/>
            <person name="Luecker S."/>
            <person name="Lage O.M."/>
            <person name="Pohl T."/>
            <person name="Merkel B.J."/>
            <person name="Hornburger P."/>
            <person name="Mueller R.-W."/>
            <person name="Bruemmer F."/>
            <person name="Labrenz M."/>
            <person name="Spormann A.M."/>
            <person name="Op Den Camp H."/>
            <person name="Overmann J."/>
            <person name="Amann R."/>
            <person name="Jetten M.S.M."/>
            <person name="Mascher T."/>
            <person name="Medema M.H."/>
            <person name="Devos D.P."/>
            <person name="Kaster A.-K."/>
            <person name="Ovreas L."/>
            <person name="Rohde M."/>
            <person name="Galperin M.Y."/>
            <person name="Jogler C."/>
        </authorList>
    </citation>
    <scope>NUCLEOTIDE SEQUENCE [LARGE SCALE GENOMIC DNA]</scope>
    <source>
        <strain evidence="2 3">KOR42</strain>
    </source>
</reference>
<sequence precursor="true">MIKAGKRPSFATIVLLTAVVWTAMSARISFADDAVKANEVPPIEAAQILGNADGVEIQGTVLQYVVDDPKLKKELRIPRLHSRLKKVSWKQDANTELKFVPEPEEWVIRLANPPEQGPQIVLVELLDPPVLGTRKIVTDVKPDSGETILPAHDADVTGTKLRFEPQPHKNTIGYWTNPQDWVSWTVQVDQACTVELEVFQGCGKGQGGSDVNFVLTHEDDVLQTISYVVKETGHFQNFQLQPVGDLKFPKAGTYRIEIRPQRLAAKAVMDVRQLVLKP</sequence>
<comment type="caution">
    <text evidence="2">The sequence shown here is derived from an EMBL/GenBank/DDBJ whole genome shotgun (WGS) entry which is preliminary data.</text>
</comment>
<protein>
    <submittedName>
        <fullName evidence="2">Uncharacterized protein</fullName>
    </submittedName>
</protein>
<dbReference type="OrthoDB" id="253099at2"/>
<dbReference type="RefSeq" id="WP_146510602.1">
    <property type="nucleotide sequence ID" value="NZ_SIHI01000007.1"/>
</dbReference>
<keyword evidence="3" id="KW-1185">Reference proteome</keyword>
<accession>A0A5C5WNR6</accession>
<dbReference type="EMBL" id="SIHI01000007">
    <property type="protein sequence ID" value="TWT52247.1"/>
    <property type="molecule type" value="Genomic_DNA"/>
</dbReference>
<dbReference type="AlphaFoldDB" id="A0A5C5WNR6"/>
<evidence type="ECO:0000256" key="1">
    <source>
        <dbReference type="SAM" id="SignalP"/>
    </source>
</evidence>
<gene>
    <name evidence="2" type="ORF">KOR42_31150</name>
</gene>
<feature type="chain" id="PRO_5023015134" evidence="1">
    <location>
        <begin position="32"/>
        <end position="278"/>
    </location>
</feature>
<feature type="signal peptide" evidence="1">
    <location>
        <begin position="1"/>
        <end position="31"/>
    </location>
</feature>
<dbReference type="Gene3D" id="2.60.120.260">
    <property type="entry name" value="Galactose-binding domain-like"/>
    <property type="match status" value="1"/>
</dbReference>
<proteinExistence type="predicted"/>
<dbReference type="Proteomes" id="UP000317243">
    <property type="component" value="Unassembled WGS sequence"/>
</dbReference>